<evidence type="ECO:0000256" key="8">
    <source>
        <dbReference type="ARBA" id="ARBA00022985"/>
    </source>
</evidence>
<evidence type="ECO:0000313" key="15">
    <source>
        <dbReference type="Proteomes" id="UP000281904"/>
    </source>
</evidence>
<keyword evidence="6 12" id="KW-0441">Lipid A biosynthesis</keyword>
<dbReference type="Gene3D" id="1.10.3730.20">
    <property type="match status" value="1"/>
</dbReference>
<evidence type="ECO:0000256" key="2">
    <source>
        <dbReference type="ARBA" id="ARBA00022448"/>
    </source>
</evidence>
<evidence type="ECO:0000256" key="9">
    <source>
        <dbReference type="ARBA" id="ARBA00022989"/>
    </source>
</evidence>
<dbReference type="HAMAP" id="MF_01869">
    <property type="entry name" value="Flippase_ArnE"/>
    <property type="match status" value="1"/>
</dbReference>
<evidence type="ECO:0000256" key="1">
    <source>
        <dbReference type="ARBA" id="ARBA00004651"/>
    </source>
</evidence>
<feature type="domain" description="EamA" evidence="13">
    <location>
        <begin position="28"/>
        <end position="111"/>
    </location>
</feature>
<evidence type="ECO:0000256" key="12">
    <source>
        <dbReference type="HAMAP-Rule" id="MF_01869"/>
    </source>
</evidence>
<dbReference type="EMBL" id="LR134493">
    <property type="protein sequence ID" value="VEI71175.1"/>
    <property type="molecule type" value="Genomic_DNA"/>
</dbReference>
<dbReference type="Proteomes" id="UP000281904">
    <property type="component" value="Chromosome"/>
</dbReference>
<feature type="transmembrane region" description="Helical" evidence="12">
    <location>
        <begin position="38"/>
        <end position="60"/>
    </location>
</feature>
<dbReference type="PANTHER" id="PTHR30561:SF23">
    <property type="entry name" value="4-AMINO-4-DEOXY-L-ARABINOSE-PHOSPHOUNDECAPRENOL FLIPPASE SUBUNIT ARNE-RELATED"/>
    <property type="match status" value="1"/>
</dbReference>
<dbReference type="SUPFAM" id="SSF103481">
    <property type="entry name" value="Multidrug resistance efflux transporter EmrE"/>
    <property type="match status" value="1"/>
</dbReference>
<dbReference type="AlphaFoldDB" id="A0A448STR8"/>
<proteinExistence type="inferred from homology"/>
<dbReference type="FunFam" id="1.10.3730.20:FF:000002">
    <property type="entry name" value="Probable 4-amino-4-deoxy-L-arabinose-phosphoundecaprenol flippase subunit ArnE"/>
    <property type="match status" value="1"/>
</dbReference>
<reference evidence="14 15" key="1">
    <citation type="submission" date="2018-12" db="EMBL/GenBank/DDBJ databases">
        <authorList>
            <consortium name="Pathogen Informatics"/>
        </authorList>
    </citation>
    <scope>NUCLEOTIDE SEQUENCE [LARGE SCALE GENOMIC DNA]</scope>
    <source>
        <strain evidence="14 15">NCTC10036</strain>
    </source>
</reference>
<dbReference type="UniPathway" id="UPA00030"/>
<dbReference type="InterPro" id="IPR037185">
    <property type="entry name" value="EmrE-like"/>
</dbReference>
<comment type="function">
    <text evidence="12">Translocates 4-amino-4-deoxy-L-arabinose-phosphoundecaprenol (alpha-L-Ara4N-phosphoundecaprenol) from the cytoplasmic to the periplasmic side of the inner membrane.</text>
</comment>
<dbReference type="GeneID" id="61765504"/>
<evidence type="ECO:0000256" key="10">
    <source>
        <dbReference type="ARBA" id="ARBA00023098"/>
    </source>
</evidence>
<keyword evidence="10 12" id="KW-0443">Lipid metabolism</keyword>
<dbReference type="InterPro" id="IPR000390">
    <property type="entry name" value="Small_drug/metabolite_transptr"/>
</dbReference>
<dbReference type="InterPro" id="IPR000620">
    <property type="entry name" value="EamA_dom"/>
</dbReference>
<evidence type="ECO:0000256" key="7">
    <source>
        <dbReference type="ARBA" id="ARBA00022692"/>
    </source>
</evidence>
<keyword evidence="4 12" id="KW-0444">Lipid biosynthesis</keyword>
<dbReference type="GO" id="GO:1901505">
    <property type="term" value="F:carbohydrate derivative transmembrane transporter activity"/>
    <property type="evidence" value="ECO:0007669"/>
    <property type="project" value="InterPro"/>
</dbReference>
<feature type="transmembrane region" description="Helical" evidence="12">
    <location>
        <begin position="94"/>
        <end position="112"/>
    </location>
</feature>
<evidence type="ECO:0000256" key="6">
    <source>
        <dbReference type="ARBA" id="ARBA00022556"/>
    </source>
</evidence>
<keyword evidence="3 12" id="KW-1003">Cell membrane</keyword>
<gene>
    <name evidence="12 14" type="primary">arnE</name>
    <name evidence="14" type="ORF">NCTC10036_04253</name>
</gene>
<evidence type="ECO:0000313" key="14">
    <source>
        <dbReference type="EMBL" id="VEI71175.1"/>
    </source>
</evidence>
<dbReference type="InterPro" id="IPR022883">
    <property type="entry name" value="Flippase_ArnE"/>
</dbReference>
<evidence type="ECO:0000256" key="4">
    <source>
        <dbReference type="ARBA" id="ARBA00022516"/>
    </source>
</evidence>
<name>A0A448STR8_SERRU</name>
<organism evidence="14 15">
    <name type="scientific">Serratia rubidaea</name>
    <name type="common">Serratia marinorubra</name>
    <dbReference type="NCBI Taxonomy" id="61652"/>
    <lineage>
        <taxon>Bacteria</taxon>
        <taxon>Pseudomonadati</taxon>
        <taxon>Pseudomonadota</taxon>
        <taxon>Gammaproteobacteria</taxon>
        <taxon>Enterobacterales</taxon>
        <taxon>Yersiniaceae</taxon>
        <taxon>Serratia</taxon>
    </lineage>
</organism>
<comment type="subcellular location">
    <subcellularLocation>
        <location evidence="12">Cell inner membrane</location>
        <topology evidence="12">Multi-pass membrane protein</topology>
    </subcellularLocation>
    <subcellularLocation>
        <location evidence="1">Cell membrane</location>
        <topology evidence="1">Multi-pass membrane protein</topology>
    </subcellularLocation>
</comment>
<dbReference type="Pfam" id="PF00892">
    <property type="entry name" value="EamA"/>
    <property type="match status" value="1"/>
</dbReference>
<keyword evidence="8 12" id="KW-0448">Lipopolysaccharide biosynthesis</keyword>
<evidence type="ECO:0000256" key="3">
    <source>
        <dbReference type="ARBA" id="ARBA00022475"/>
    </source>
</evidence>
<dbReference type="RefSeq" id="WP_015672115.1">
    <property type="nucleotide sequence ID" value="NZ_CAMIPJ010000001.1"/>
</dbReference>
<keyword evidence="2 12" id="KW-0813">Transport</keyword>
<accession>A0A448STR8</accession>
<feature type="transmembrane region" description="Helical" evidence="12">
    <location>
        <begin position="69"/>
        <end position="88"/>
    </location>
</feature>
<dbReference type="PANTHER" id="PTHR30561">
    <property type="entry name" value="SMR FAMILY PROTON-DEPENDENT DRUG EFFLUX TRANSPORTER SUGE"/>
    <property type="match status" value="1"/>
</dbReference>
<dbReference type="GO" id="GO:0009245">
    <property type="term" value="P:lipid A biosynthetic process"/>
    <property type="evidence" value="ECO:0007669"/>
    <property type="project" value="UniProtKB-UniRule"/>
</dbReference>
<protein>
    <recommendedName>
        <fullName evidence="12">Probable 4-amino-4-deoxy-L-arabinose-phosphoundecaprenol flippase subunit ArnE</fullName>
        <shortName evidence="12">L-Ara4N-phosphoundecaprenol flippase subunit ArnE</shortName>
    </recommendedName>
    <alternativeName>
        <fullName evidence="12">Undecaprenyl phosphate-aminoarabinose flippase subunit ArnE</fullName>
    </alternativeName>
</protein>
<keyword evidence="5 12" id="KW-0997">Cell inner membrane</keyword>
<sequence>MSGYLLVLLACLLTCGGQLCQKQAARGWRLPAAVRRRYLLRWLALALTLLAAGMAVWLAVLQRLPLSQAYPMLSLNFVLVTLASRRVFKESITPRHWCGVVTIVAGIVLMSLPL</sequence>
<dbReference type="NCBIfam" id="NF011625">
    <property type="entry name" value="PRK15051.1"/>
    <property type="match status" value="1"/>
</dbReference>
<evidence type="ECO:0000259" key="13">
    <source>
        <dbReference type="Pfam" id="PF00892"/>
    </source>
</evidence>
<comment type="similarity">
    <text evidence="12">Belongs to the ArnE family.</text>
</comment>
<evidence type="ECO:0000256" key="11">
    <source>
        <dbReference type="ARBA" id="ARBA00023136"/>
    </source>
</evidence>
<comment type="subunit">
    <text evidence="12">Heterodimer of ArnE and ArnF.</text>
</comment>
<dbReference type="GO" id="GO:0005886">
    <property type="term" value="C:plasma membrane"/>
    <property type="evidence" value="ECO:0007669"/>
    <property type="project" value="UniProtKB-SubCell"/>
</dbReference>
<dbReference type="GO" id="GO:0009103">
    <property type="term" value="P:lipopolysaccharide biosynthetic process"/>
    <property type="evidence" value="ECO:0007669"/>
    <property type="project" value="UniProtKB-UniRule"/>
</dbReference>
<comment type="pathway">
    <text evidence="12">Bacterial outer membrane biogenesis; lipopolysaccharide biosynthesis.</text>
</comment>
<keyword evidence="7 12" id="KW-0812">Transmembrane</keyword>
<keyword evidence="9 12" id="KW-1133">Transmembrane helix</keyword>
<evidence type="ECO:0000256" key="5">
    <source>
        <dbReference type="ARBA" id="ARBA00022519"/>
    </source>
</evidence>
<keyword evidence="11 12" id="KW-0472">Membrane</keyword>